<protein>
    <submittedName>
        <fullName evidence="2">Uncharacterized protein</fullName>
    </submittedName>
</protein>
<sequence length="73" mass="7954">MLATTQPKVDMTVGSSWPSDHAQRSPSVSQSPFSAAGTPDLVPCRSQQIPAMQLRSSSPPTTRMVYFTTTRRT</sequence>
<feature type="compositionally biased region" description="Polar residues" evidence="1">
    <location>
        <begin position="1"/>
        <end position="33"/>
    </location>
</feature>
<dbReference type="EMBL" id="BMAT01007789">
    <property type="protein sequence ID" value="GFR71407.1"/>
    <property type="molecule type" value="Genomic_DNA"/>
</dbReference>
<evidence type="ECO:0000313" key="2">
    <source>
        <dbReference type="EMBL" id="GFR71407.1"/>
    </source>
</evidence>
<feature type="compositionally biased region" description="Polar residues" evidence="1">
    <location>
        <begin position="45"/>
        <end position="73"/>
    </location>
</feature>
<proteinExistence type="predicted"/>
<reference evidence="2 3" key="1">
    <citation type="journal article" date="2021" name="Elife">
        <title>Chloroplast acquisition without the gene transfer in kleptoplastic sea slugs, Plakobranchus ocellatus.</title>
        <authorList>
            <person name="Maeda T."/>
            <person name="Takahashi S."/>
            <person name="Yoshida T."/>
            <person name="Shimamura S."/>
            <person name="Takaki Y."/>
            <person name="Nagai Y."/>
            <person name="Toyoda A."/>
            <person name="Suzuki Y."/>
            <person name="Arimoto A."/>
            <person name="Ishii H."/>
            <person name="Satoh N."/>
            <person name="Nishiyama T."/>
            <person name="Hasebe M."/>
            <person name="Maruyama T."/>
            <person name="Minagawa J."/>
            <person name="Obokata J."/>
            <person name="Shigenobu S."/>
        </authorList>
    </citation>
    <scope>NUCLEOTIDE SEQUENCE [LARGE SCALE GENOMIC DNA]</scope>
</reference>
<feature type="region of interest" description="Disordered" evidence="1">
    <location>
        <begin position="1"/>
        <end position="73"/>
    </location>
</feature>
<organism evidence="2 3">
    <name type="scientific">Elysia marginata</name>
    <dbReference type="NCBI Taxonomy" id="1093978"/>
    <lineage>
        <taxon>Eukaryota</taxon>
        <taxon>Metazoa</taxon>
        <taxon>Spiralia</taxon>
        <taxon>Lophotrochozoa</taxon>
        <taxon>Mollusca</taxon>
        <taxon>Gastropoda</taxon>
        <taxon>Heterobranchia</taxon>
        <taxon>Euthyneura</taxon>
        <taxon>Panpulmonata</taxon>
        <taxon>Sacoglossa</taxon>
        <taxon>Placobranchoidea</taxon>
        <taxon>Plakobranchidae</taxon>
        <taxon>Elysia</taxon>
    </lineage>
</organism>
<evidence type="ECO:0000313" key="3">
    <source>
        <dbReference type="Proteomes" id="UP000762676"/>
    </source>
</evidence>
<accession>A0AAV4FDA8</accession>
<dbReference type="AlphaFoldDB" id="A0AAV4FDA8"/>
<dbReference type="Proteomes" id="UP000762676">
    <property type="component" value="Unassembled WGS sequence"/>
</dbReference>
<keyword evidence="3" id="KW-1185">Reference proteome</keyword>
<name>A0AAV4FDA8_9GAST</name>
<comment type="caution">
    <text evidence="2">The sequence shown here is derived from an EMBL/GenBank/DDBJ whole genome shotgun (WGS) entry which is preliminary data.</text>
</comment>
<gene>
    <name evidence="2" type="ORF">ElyMa_003812300</name>
</gene>
<evidence type="ECO:0000256" key="1">
    <source>
        <dbReference type="SAM" id="MobiDB-lite"/>
    </source>
</evidence>